<dbReference type="Proteomes" id="UP000033121">
    <property type="component" value="Unassembled WGS sequence"/>
</dbReference>
<dbReference type="EMBL" id="BBWV01000001">
    <property type="protein sequence ID" value="GAO41039.1"/>
    <property type="molecule type" value="Genomic_DNA"/>
</dbReference>
<gene>
    <name evidence="1" type="ORF">FPE01S_01_00510</name>
</gene>
<organism evidence="1 2">
    <name type="scientific">Flavihumibacter petaseus NBRC 106054</name>
    <dbReference type="NCBI Taxonomy" id="1220578"/>
    <lineage>
        <taxon>Bacteria</taxon>
        <taxon>Pseudomonadati</taxon>
        <taxon>Bacteroidota</taxon>
        <taxon>Chitinophagia</taxon>
        <taxon>Chitinophagales</taxon>
        <taxon>Chitinophagaceae</taxon>
        <taxon>Flavihumibacter</taxon>
    </lineage>
</organism>
<proteinExistence type="predicted"/>
<dbReference type="SUPFAM" id="SSF160574">
    <property type="entry name" value="BT0923-like"/>
    <property type="match status" value="1"/>
</dbReference>
<reference evidence="1 2" key="1">
    <citation type="submission" date="2015-04" db="EMBL/GenBank/DDBJ databases">
        <title>Whole genome shotgun sequence of Flavihumibacter petaseus NBRC 106054.</title>
        <authorList>
            <person name="Miyazawa S."/>
            <person name="Hosoyama A."/>
            <person name="Hashimoto M."/>
            <person name="Noguchi M."/>
            <person name="Tsuchikane K."/>
            <person name="Ohji S."/>
            <person name="Yamazoe A."/>
            <person name="Ichikawa N."/>
            <person name="Kimura A."/>
            <person name="Fujita N."/>
        </authorList>
    </citation>
    <scope>NUCLEOTIDE SEQUENCE [LARGE SCALE GENOMIC DNA]</scope>
    <source>
        <strain evidence="1 2">NBRC 106054</strain>
    </source>
</reference>
<comment type="caution">
    <text evidence="1">The sequence shown here is derived from an EMBL/GenBank/DDBJ whole genome shotgun (WGS) entry which is preliminary data.</text>
</comment>
<sequence length="139" mass="16078">MMSLLLSGFFLSAQVVNVPEKSKKHFFAKYPGATNVDWTNSVAWYTAKFTDKDGTREVHYKLDGTWDYTELDMPKASFPAPVQTSVEKSRYAGWEMKSTAYVENRKAEKLYRVEWKKGIEKKYVYYDGTGREIRSSSSL</sequence>
<dbReference type="AlphaFoldDB" id="A0A0E9MTZ5"/>
<evidence type="ECO:0000313" key="2">
    <source>
        <dbReference type="Proteomes" id="UP000033121"/>
    </source>
</evidence>
<keyword evidence="2" id="KW-1185">Reference proteome</keyword>
<name>A0A0E9MTZ5_9BACT</name>
<dbReference type="STRING" id="1220578.FPE01S_01_00510"/>
<evidence type="ECO:0000313" key="1">
    <source>
        <dbReference type="EMBL" id="GAO41039.1"/>
    </source>
</evidence>
<protein>
    <submittedName>
        <fullName evidence="1">Uncharacterized protein</fullName>
    </submittedName>
</protein>
<dbReference type="Gene3D" id="3.10.450.360">
    <property type="match status" value="1"/>
</dbReference>
<accession>A0A0E9MTZ5</accession>